<evidence type="ECO:0000256" key="6">
    <source>
        <dbReference type="ARBA" id="ARBA00022967"/>
    </source>
</evidence>
<evidence type="ECO:0000256" key="5">
    <source>
        <dbReference type="ARBA" id="ARBA00022692"/>
    </source>
</evidence>
<comment type="function">
    <text evidence="1 10">Part of cytochrome c oxidase, its function is unknown.</text>
</comment>
<organism evidence="12 13">
    <name type="scientific">Zhihengliuella halotolerans</name>
    <dbReference type="NCBI Taxonomy" id="370736"/>
    <lineage>
        <taxon>Bacteria</taxon>
        <taxon>Bacillati</taxon>
        <taxon>Actinomycetota</taxon>
        <taxon>Actinomycetes</taxon>
        <taxon>Micrococcales</taxon>
        <taxon>Micrococcaceae</taxon>
        <taxon>Zhihengliuella</taxon>
    </lineage>
</organism>
<feature type="transmembrane region" description="Helical" evidence="11">
    <location>
        <begin position="7"/>
        <end position="25"/>
    </location>
</feature>
<dbReference type="GO" id="GO:0004129">
    <property type="term" value="F:cytochrome-c oxidase activity"/>
    <property type="evidence" value="ECO:0007669"/>
    <property type="project" value="UniProtKB-EC"/>
</dbReference>
<dbReference type="Proteomes" id="UP000292685">
    <property type="component" value="Unassembled WGS sequence"/>
</dbReference>
<dbReference type="EC" id="7.1.1.9" evidence="10"/>
<keyword evidence="5 11" id="KW-0812">Transmembrane</keyword>
<keyword evidence="8 10" id="KW-0472">Membrane</keyword>
<proteinExistence type="inferred from homology"/>
<sequence>MKIESWLFLGGTFFFLPIALVYGFMTEWGEWVGIPGLFMLVALSLMLGGYLMFTAKRIGPRPEDRNDGEIQENAGVVGAFSPWSWWPIFVAGAAAIGFLGMAIGWWILYIGAGLSVIAIIGWTYEYSRGDHAH</sequence>
<evidence type="ECO:0000256" key="3">
    <source>
        <dbReference type="ARBA" id="ARBA00006870"/>
    </source>
</evidence>
<comment type="similarity">
    <text evidence="3 10">Belongs to the cytochrome c oxidase bacterial subunit CtaF family.</text>
</comment>
<evidence type="ECO:0000256" key="10">
    <source>
        <dbReference type="PIRNR" id="PIRNR017385"/>
    </source>
</evidence>
<dbReference type="EMBL" id="SHLA01000001">
    <property type="protein sequence ID" value="RZU61379.1"/>
    <property type="molecule type" value="Genomic_DNA"/>
</dbReference>
<reference evidence="12 13" key="1">
    <citation type="submission" date="2019-02" db="EMBL/GenBank/DDBJ databases">
        <title>Sequencing the genomes of 1000 actinobacteria strains.</title>
        <authorList>
            <person name="Klenk H.-P."/>
        </authorList>
    </citation>
    <scope>NUCLEOTIDE SEQUENCE [LARGE SCALE GENOMIC DNA]</scope>
    <source>
        <strain evidence="12 13">DSM 17364</strain>
    </source>
</reference>
<evidence type="ECO:0000313" key="13">
    <source>
        <dbReference type="Proteomes" id="UP000292685"/>
    </source>
</evidence>
<keyword evidence="7 11" id="KW-1133">Transmembrane helix</keyword>
<protein>
    <recommendedName>
        <fullName evidence="10">Cytochrome c oxidase polypeptide 4</fullName>
        <ecNumber evidence="10">7.1.1.9</ecNumber>
    </recommendedName>
    <alternativeName>
        <fullName evidence="10">Cytochrome aa3 subunit 4</fullName>
    </alternativeName>
    <alternativeName>
        <fullName evidence="10">Cytochrome c oxidase polypeptide IV</fullName>
    </alternativeName>
</protein>
<dbReference type="Pfam" id="PF12270">
    <property type="entry name" value="Cyt_c_ox_IV"/>
    <property type="match status" value="1"/>
</dbReference>
<dbReference type="GO" id="GO:0005886">
    <property type="term" value="C:plasma membrane"/>
    <property type="evidence" value="ECO:0007669"/>
    <property type="project" value="UniProtKB-SubCell"/>
</dbReference>
<dbReference type="AlphaFoldDB" id="A0A4Q8ACY6"/>
<keyword evidence="4 10" id="KW-1003">Cell membrane</keyword>
<feature type="transmembrane region" description="Helical" evidence="11">
    <location>
        <begin position="74"/>
        <end position="99"/>
    </location>
</feature>
<name>A0A4Q8ACY6_9MICC</name>
<comment type="caution">
    <text evidence="12">The sequence shown here is derived from an EMBL/GenBank/DDBJ whole genome shotgun (WGS) entry which is preliminary data.</text>
</comment>
<dbReference type="GO" id="GO:0022900">
    <property type="term" value="P:electron transport chain"/>
    <property type="evidence" value="ECO:0007669"/>
    <property type="project" value="InterPro"/>
</dbReference>
<dbReference type="RefSeq" id="WP_130449682.1">
    <property type="nucleotide sequence ID" value="NZ_SHLA01000001.1"/>
</dbReference>
<evidence type="ECO:0000256" key="4">
    <source>
        <dbReference type="ARBA" id="ARBA00022475"/>
    </source>
</evidence>
<comment type="catalytic activity">
    <reaction evidence="9 10">
        <text>4 Fe(II)-[cytochrome c] + O2 + 8 H(+)(in) = 4 Fe(III)-[cytochrome c] + 2 H2O + 4 H(+)(out)</text>
        <dbReference type="Rhea" id="RHEA:11436"/>
        <dbReference type="Rhea" id="RHEA-COMP:10350"/>
        <dbReference type="Rhea" id="RHEA-COMP:14399"/>
        <dbReference type="ChEBI" id="CHEBI:15377"/>
        <dbReference type="ChEBI" id="CHEBI:15378"/>
        <dbReference type="ChEBI" id="CHEBI:15379"/>
        <dbReference type="ChEBI" id="CHEBI:29033"/>
        <dbReference type="ChEBI" id="CHEBI:29034"/>
        <dbReference type="EC" id="7.1.1.9"/>
    </reaction>
</comment>
<feature type="transmembrane region" description="Helical" evidence="11">
    <location>
        <begin position="31"/>
        <end position="53"/>
    </location>
</feature>
<evidence type="ECO:0000256" key="8">
    <source>
        <dbReference type="ARBA" id="ARBA00023136"/>
    </source>
</evidence>
<evidence type="ECO:0000256" key="9">
    <source>
        <dbReference type="ARBA" id="ARBA00047816"/>
    </source>
</evidence>
<feature type="transmembrane region" description="Helical" evidence="11">
    <location>
        <begin position="105"/>
        <end position="124"/>
    </location>
</feature>
<evidence type="ECO:0000256" key="1">
    <source>
        <dbReference type="ARBA" id="ARBA00002536"/>
    </source>
</evidence>
<dbReference type="PIRSF" id="PIRSF017385">
    <property type="entry name" value="CtaF"/>
    <property type="match status" value="1"/>
</dbReference>
<comment type="subunit">
    <text evidence="10">Associates with subunits I, II and III to form cytochrome c oxidase.</text>
</comment>
<gene>
    <name evidence="12" type="ORF">EV380_0948</name>
</gene>
<evidence type="ECO:0000256" key="2">
    <source>
        <dbReference type="ARBA" id="ARBA00004651"/>
    </source>
</evidence>
<evidence type="ECO:0000313" key="12">
    <source>
        <dbReference type="EMBL" id="RZU61379.1"/>
    </source>
</evidence>
<accession>A0A4Q8ACY6</accession>
<evidence type="ECO:0000256" key="11">
    <source>
        <dbReference type="SAM" id="Phobius"/>
    </source>
</evidence>
<comment type="subcellular location">
    <subcellularLocation>
        <location evidence="2">Cell membrane</location>
        <topology evidence="2">Multi-pass membrane protein</topology>
    </subcellularLocation>
</comment>
<keyword evidence="13" id="KW-1185">Reference proteome</keyword>
<dbReference type="InterPro" id="IPR021050">
    <property type="entry name" value="Cyt_c_oxidase_su4_actinobac"/>
</dbReference>
<dbReference type="OrthoDB" id="5244617at2"/>
<evidence type="ECO:0000256" key="7">
    <source>
        <dbReference type="ARBA" id="ARBA00022989"/>
    </source>
</evidence>
<keyword evidence="6 10" id="KW-1278">Translocase</keyword>